<dbReference type="InterPro" id="IPR050360">
    <property type="entry name" value="MFS_Sugar_Transporters"/>
</dbReference>
<dbReference type="AlphaFoldDB" id="A0A5D3AP50"/>
<evidence type="ECO:0000256" key="1">
    <source>
        <dbReference type="ARBA" id="ARBA00004141"/>
    </source>
</evidence>
<dbReference type="NCBIfam" id="TIGR00879">
    <property type="entry name" value="SP"/>
    <property type="match status" value="1"/>
</dbReference>
<dbReference type="PANTHER" id="PTHR48022">
    <property type="entry name" value="PLASTIDIC GLUCOSE TRANSPORTER 4"/>
    <property type="match status" value="1"/>
</dbReference>
<feature type="transmembrane region" description="Helical" evidence="9">
    <location>
        <begin position="97"/>
        <end position="116"/>
    </location>
</feature>
<evidence type="ECO:0000256" key="4">
    <source>
        <dbReference type="ARBA" id="ARBA00022692"/>
    </source>
</evidence>
<feature type="transmembrane region" description="Helical" evidence="9">
    <location>
        <begin position="195"/>
        <end position="212"/>
    </location>
</feature>
<feature type="transmembrane region" description="Helical" evidence="9">
    <location>
        <begin position="357"/>
        <end position="375"/>
    </location>
</feature>
<sequence length="538" mass="60318">MAWKIVEDRPTPPEVYNWRLYSAALFIAWGAITFGYDGAFMGTTIARSSFKEYFQIDSLSASDYADVSSNVTSCFQAAAFFGAAFSWALMETWGRKITLQVSTVIFIVGAILQTVPPKNLDYIYAGRSICGLAVGGITATVPAYISEQSVPSIRGRLTGLFEIAYQIGSLVGFWVNYGVSQHIDLSSNVSWRLPMGIQLIPAGILLAGTFFLRESPLFYMKKDQDEKALEVLTYLRNLPADHPYIQEEISLYRERILHERAVVSGKPGLWGYLRGAGREIVLKGIRNRMALAFIMFMWQNYSGANAINYYSPTLFGSLGITDVNLYTGIYGLVKAIGSIIFYVYFIDMWGRRQPWMVSNVACALCLIYVGVYVKVGHPSDRDVIDKSTKMGGTAATTMIMFYSVFWSFGANGLPWIITSEIYPLGLRGLCGAYAAMCQWLWQFVITKTTPKIFIAMGWGTWIFFAACLMASAIWSYFFLPETKGLRLDEMDALFGFAGHQGSAFEHPDVYQAHDSKARKLERVEHREDVTKATELEEQ</sequence>
<evidence type="ECO:0000256" key="6">
    <source>
        <dbReference type="ARBA" id="ARBA00023136"/>
    </source>
</evidence>
<feature type="domain" description="Major facilitator superfamily (MFS) profile" evidence="10">
    <location>
        <begin position="23"/>
        <end position="483"/>
    </location>
</feature>
<keyword evidence="5 9" id="KW-1133">Transmembrane helix</keyword>
<protein>
    <recommendedName>
        <fullName evidence="10">Major facilitator superfamily (MFS) profile domain-containing protein</fullName>
    </recommendedName>
</protein>
<dbReference type="InterPro" id="IPR020846">
    <property type="entry name" value="MFS_dom"/>
</dbReference>
<comment type="subcellular location">
    <subcellularLocation>
        <location evidence="1">Membrane</location>
        <topology evidence="1">Multi-pass membrane protein</topology>
    </subcellularLocation>
</comment>
<proteinExistence type="inferred from homology"/>
<evidence type="ECO:0000313" key="11">
    <source>
        <dbReference type="EMBL" id="TYJ52468.1"/>
    </source>
</evidence>
<evidence type="ECO:0000256" key="3">
    <source>
        <dbReference type="ARBA" id="ARBA00022448"/>
    </source>
</evidence>
<dbReference type="InterPro" id="IPR003663">
    <property type="entry name" value="Sugar/inositol_transpt"/>
</dbReference>
<feature type="transmembrane region" description="Helical" evidence="9">
    <location>
        <begin position="395"/>
        <end position="417"/>
    </location>
</feature>
<comment type="similarity">
    <text evidence="2 8">Belongs to the major facilitator superfamily. Sugar transporter (TC 2.A.1.1) family.</text>
</comment>
<evidence type="ECO:0000313" key="12">
    <source>
        <dbReference type="Proteomes" id="UP000322245"/>
    </source>
</evidence>
<reference evidence="11 12" key="1">
    <citation type="submission" date="2017-05" db="EMBL/GenBank/DDBJ databases">
        <title>The Genome Sequence of Tsuchiyaea wingfieldii DSM 27421.</title>
        <authorList>
            <person name="Cuomo C."/>
            <person name="Passer A."/>
            <person name="Billmyre B."/>
            <person name="Heitman J."/>
        </authorList>
    </citation>
    <scope>NUCLEOTIDE SEQUENCE [LARGE SCALE GENOMIC DNA]</scope>
    <source>
        <strain evidence="11 12">DSM 27421</strain>
    </source>
</reference>
<name>A0A5D3AP50_9TREE</name>
<feature type="transmembrane region" description="Helical" evidence="9">
    <location>
        <begin position="20"/>
        <end position="41"/>
    </location>
</feature>
<dbReference type="PRINTS" id="PR00171">
    <property type="entry name" value="SUGRTRNSPORT"/>
</dbReference>
<dbReference type="PROSITE" id="PS00217">
    <property type="entry name" value="SUGAR_TRANSPORT_2"/>
    <property type="match status" value="1"/>
</dbReference>
<comment type="caution">
    <text evidence="11">The sequence shown here is derived from an EMBL/GenBank/DDBJ whole genome shotgun (WGS) entry which is preliminary data.</text>
</comment>
<evidence type="ECO:0000256" key="7">
    <source>
        <dbReference type="ARBA" id="ARBA00049119"/>
    </source>
</evidence>
<gene>
    <name evidence="11" type="ORF">B9479_006943</name>
</gene>
<dbReference type="GO" id="GO:0005351">
    <property type="term" value="F:carbohydrate:proton symporter activity"/>
    <property type="evidence" value="ECO:0007669"/>
    <property type="project" value="TreeGrafter"/>
</dbReference>
<evidence type="ECO:0000256" key="9">
    <source>
        <dbReference type="SAM" id="Phobius"/>
    </source>
</evidence>
<feature type="transmembrane region" description="Helical" evidence="9">
    <location>
        <begin position="157"/>
        <end position="175"/>
    </location>
</feature>
<dbReference type="FunFam" id="1.20.1250.20:FF:000026">
    <property type="entry name" value="MFS quinate transporter QutD"/>
    <property type="match status" value="1"/>
</dbReference>
<dbReference type="InterPro" id="IPR005829">
    <property type="entry name" value="Sugar_transporter_CS"/>
</dbReference>
<feature type="transmembrane region" description="Helical" evidence="9">
    <location>
        <begin position="290"/>
        <end position="311"/>
    </location>
</feature>
<dbReference type="GO" id="GO:0016020">
    <property type="term" value="C:membrane"/>
    <property type="evidence" value="ECO:0007669"/>
    <property type="project" value="UniProtKB-SubCell"/>
</dbReference>
<feature type="transmembrane region" description="Helical" evidence="9">
    <location>
        <begin position="424"/>
        <end position="441"/>
    </location>
</feature>
<dbReference type="InterPro" id="IPR005828">
    <property type="entry name" value="MFS_sugar_transport-like"/>
</dbReference>
<evidence type="ECO:0000256" key="5">
    <source>
        <dbReference type="ARBA" id="ARBA00022989"/>
    </source>
</evidence>
<dbReference type="Gene3D" id="1.20.1250.20">
    <property type="entry name" value="MFS general substrate transporter like domains"/>
    <property type="match status" value="1"/>
</dbReference>
<evidence type="ECO:0000256" key="8">
    <source>
        <dbReference type="RuleBase" id="RU003346"/>
    </source>
</evidence>
<evidence type="ECO:0000256" key="2">
    <source>
        <dbReference type="ARBA" id="ARBA00010992"/>
    </source>
</evidence>
<keyword evidence="6 9" id="KW-0472">Membrane</keyword>
<keyword evidence="4 9" id="KW-0812">Transmembrane</keyword>
<dbReference type="PANTHER" id="PTHR48022:SF60">
    <property type="entry name" value="MAJOR FACILITATOR SUPERFAMILY (MFS) PROFILE DOMAIN-CONTAINING PROTEIN"/>
    <property type="match status" value="1"/>
</dbReference>
<dbReference type="InterPro" id="IPR036259">
    <property type="entry name" value="MFS_trans_sf"/>
</dbReference>
<dbReference type="EMBL" id="NIDF01000133">
    <property type="protein sequence ID" value="TYJ52468.1"/>
    <property type="molecule type" value="Genomic_DNA"/>
</dbReference>
<organism evidence="11 12">
    <name type="scientific">Cryptococcus floricola</name>
    <dbReference type="NCBI Taxonomy" id="2591691"/>
    <lineage>
        <taxon>Eukaryota</taxon>
        <taxon>Fungi</taxon>
        <taxon>Dikarya</taxon>
        <taxon>Basidiomycota</taxon>
        <taxon>Agaricomycotina</taxon>
        <taxon>Tremellomycetes</taxon>
        <taxon>Tremellales</taxon>
        <taxon>Cryptococcaceae</taxon>
        <taxon>Cryptococcus</taxon>
    </lineage>
</organism>
<dbReference type="PROSITE" id="PS50850">
    <property type="entry name" value="MFS"/>
    <property type="match status" value="1"/>
</dbReference>
<keyword evidence="3 8" id="KW-0813">Transport</keyword>
<keyword evidence="12" id="KW-1185">Reference proteome</keyword>
<evidence type="ECO:0000259" key="10">
    <source>
        <dbReference type="PROSITE" id="PS50850"/>
    </source>
</evidence>
<comment type="catalytic activity">
    <reaction evidence="7">
        <text>myo-inositol(out) + H(+)(out) = myo-inositol(in) + H(+)(in)</text>
        <dbReference type="Rhea" id="RHEA:60364"/>
        <dbReference type="ChEBI" id="CHEBI:15378"/>
        <dbReference type="ChEBI" id="CHEBI:17268"/>
    </reaction>
</comment>
<feature type="transmembrane region" description="Helical" evidence="9">
    <location>
        <begin position="122"/>
        <end position="145"/>
    </location>
</feature>
<feature type="transmembrane region" description="Helical" evidence="9">
    <location>
        <begin position="323"/>
        <end position="345"/>
    </location>
</feature>
<dbReference type="SUPFAM" id="SSF103473">
    <property type="entry name" value="MFS general substrate transporter"/>
    <property type="match status" value="1"/>
</dbReference>
<feature type="transmembrane region" description="Helical" evidence="9">
    <location>
        <begin position="461"/>
        <end position="479"/>
    </location>
</feature>
<accession>A0A5D3AP50</accession>
<dbReference type="Proteomes" id="UP000322245">
    <property type="component" value="Unassembled WGS sequence"/>
</dbReference>
<dbReference type="Pfam" id="PF00083">
    <property type="entry name" value="Sugar_tr"/>
    <property type="match status" value="1"/>
</dbReference>